<comment type="similarity">
    <text evidence="1 2">Belongs to the phD/YefM antitoxin family.</text>
</comment>
<dbReference type="NCBIfam" id="TIGR01552">
    <property type="entry name" value="phd_fam"/>
    <property type="match status" value="1"/>
</dbReference>
<dbReference type="AlphaFoldDB" id="A0AAW9FDB4"/>
<dbReference type="InterPro" id="IPR006442">
    <property type="entry name" value="Antitoxin_Phd/YefM"/>
</dbReference>
<dbReference type="InterPro" id="IPR036165">
    <property type="entry name" value="YefM-like_sf"/>
</dbReference>
<protein>
    <recommendedName>
        <fullName evidence="2">Antitoxin</fullName>
    </recommendedName>
</protein>
<accession>A0AAW9FDB4</accession>
<dbReference type="RefSeq" id="WP_103587692.1">
    <property type="nucleotide sequence ID" value="NZ_CP192781.1"/>
</dbReference>
<gene>
    <name evidence="3" type="ORF">RMR22_14405</name>
</gene>
<organism evidence="3">
    <name type="scientific">Agrobacterium rosae</name>
    <dbReference type="NCBI Taxonomy" id="1972867"/>
    <lineage>
        <taxon>Bacteria</taxon>
        <taxon>Pseudomonadati</taxon>
        <taxon>Pseudomonadota</taxon>
        <taxon>Alphaproteobacteria</taxon>
        <taxon>Hyphomicrobiales</taxon>
        <taxon>Rhizobiaceae</taxon>
        <taxon>Rhizobium/Agrobacterium group</taxon>
        <taxon>Agrobacterium</taxon>
    </lineage>
</organism>
<sequence length="79" mass="8856">MTLTVKVGEAKTHLSELLAKVEAGEDVVIARGNEPVARLIKANDSQERRRMLDVLRTERAQRSIVSADDVQAWKSEGRR</sequence>
<evidence type="ECO:0000256" key="2">
    <source>
        <dbReference type="RuleBase" id="RU362080"/>
    </source>
</evidence>
<dbReference type="PANTHER" id="PTHR35377">
    <property type="entry name" value="ANTITOXIN VAPB49-RELATED-RELATED"/>
    <property type="match status" value="1"/>
</dbReference>
<dbReference type="Pfam" id="PF02604">
    <property type="entry name" value="PhdYeFM_antitox"/>
    <property type="match status" value="1"/>
</dbReference>
<evidence type="ECO:0000256" key="1">
    <source>
        <dbReference type="ARBA" id="ARBA00009981"/>
    </source>
</evidence>
<dbReference type="InterPro" id="IPR051416">
    <property type="entry name" value="phD-YefM_TA_antitoxins"/>
</dbReference>
<comment type="caution">
    <text evidence="3">The sequence shown here is derived from an EMBL/GenBank/DDBJ whole genome shotgun (WGS) entry which is preliminary data.</text>
</comment>
<name>A0AAW9FDB4_9HYPH</name>
<dbReference type="Gene3D" id="3.40.1620.10">
    <property type="entry name" value="YefM-like domain"/>
    <property type="match status" value="1"/>
</dbReference>
<dbReference type="SUPFAM" id="SSF143120">
    <property type="entry name" value="YefM-like"/>
    <property type="match status" value="1"/>
</dbReference>
<comment type="function">
    <text evidence="2">Antitoxin component of a type II toxin-antitoxin (TA) system.</text>
</comment>
<dbReference type="EMBL" id="JAVRAF010000003">
    <property type="protein sequence ID" value="MDX8303450.1"/>
    <property type="molecule type" value="Genomic_DNA"/>
</dbReference>
<evidence type="ECO:0000313" key="3">
    <source>
        <dbReference type="EMBL" id="MDX8303450.1"/>
    </source>
</evidence>
<reference evidence="3" key="1">
    <citation type="journal article" date="2023" name="Phytobiomes J">
        <title>Deciphering the key players within the bacterial microbiota associated with aerial crown gall tumors on rhododendron: Insights into the gallobiome.</title>
        <authorList>
            <person name="Kuzmanovic N."/>
            <person name="Nesme J."/>
            <person name="Wolf J."/>
            <person name="Neumann-Schaal M."/>
            <person name="Petersen J."/>
            <person name="Fernandez-Gnecco G."/>
            <person name="Sproeer C."/>
            <person name="Bunk B."/>
            <person name="Overmann J."/>
            <person name="Sorensen S.J."/>
            <person name="Idczak E."/>
            <person name="Smalla K."/>
        </authorList>
    </citation>
    <scope>NUCLEOTIDE SEQUENCE</scope>
    <source>
        <strain evidence="3">Rho-11.1</strain>
    </source>
</reference>
<proteinExistence type="inferred from homology"/>